<proteinExistence type="predicted"/>
<name>A0ABW3XZR9_9ACTN</name>
<sequence>MQVTITSAQAGSWWQEQLVKLRPIAGYDEATQTWSAHIGALDLTGLGVLQTLFDTARTYGTEVRLAPVPVPKSWMGPVFTSDSEIATRLRTRADEGRLLGHLPLA</sequence>
<dbReference type="RefSeq" id="WP_381331369.1">
    <property type="nucleotide sequence ID" value="NZ_JBHTMM010000263.1"/>
</dbReference>
<evidence type="ECO:0000313" key="1">
    <source>
        <dbReference type="EMBL" id="MFD1313768.1"/>
    </source>
</evidence>
<accession>A0ABW3XZR9</accession>
<comment type="caution">
    <text evidence="1">The sequence shown here is derived from an EMBL/GenBank/DDBJ whole genome shotgun (WGS) entry which is preliminary data.</text>
</comment>
<organism evidence="1 2">
    <name type="scientific">Streptomyces kaempferi</name>
    <dbReference type="NCBI Taxonomy" id="333725"/>
    <lineage>
        <taxon>Bacteria</taxon>
        <taxon>Bacillati</taxon>
        <taxon>Actinomycetota</taxon>
        <taxon>Actinomycetes</taxon>
        <taxon>Kitasatosporales</taxon>
        <taxon>Streptomycetaceae</taxon>
        <taxon>Streptomyces</taxon>
    </lineage>
</organism>
<dbReference type="Proteomes" id="UP001597058">
    <property type="component" value="Unassembled WGS sequence"/>
</dbReference>
<protein>
    <recommendedName>
        <fullName evidence="3">STAS domain-containing protein</fullName>
    </recommendedName>
</protein>
<dbReference type="EMBL" id="JBHTMM010000263">
    <property type="protein sequence ID" value="MFD1313768.1"/>
    <property type="molecule type" value="Genomic_DNA"/>
</dbReference>
<evidence type="ECO:0008006" key="3">
    <source>
        <dbReference type="Google" id="ProtNLM"/>
    </source>
</evidence>
<reference evidence="2" key="1">
    <citation type="journal article" date="2019" name="Int. J. Syst. Evol. Microbiol.">
        <title>The Global Catalogue of Microorganisms (GCM) 10K type strain sequencing project: providing services to taxonomists for standard genome sequencing and annotation.</title>
        <authorList>
            <consortium name="The Broad Institute Genomics Platform"/>
            <consortium name="The Broad Institute Genome Sequencing Center for Infectious Disease"/>
            <person name="Wu L."/>
            <person name="Ma J."/>
        </authorList>
    </citation>
    <scope>NUCLEOTIDE SEQUENCE [LARGE SCALE GENOMIC DNA]</scope>
    <source>
        <strain evidence="2">CGMCC 4.7020</strain>
    </source>
</reference>
<keyword evidence="2" id="KW-1185">Reference proteome</keyword>
<evidence type="ECO:0000313" key="2">
    <source>
        <dbReference type="Proteomes" id="UP001597058"/>
    </source>
</evidence>
<gene>
    <name evidence="1" type="ORF">ACFQ5X_49960</name>
</gene>